<gene>
    <name evidence="2" type="ORF">QTO34_012552</name>
</gene>
<feature type="region of interest" description="Disordered" evidence="1">
    <location>
        <begin position="1"/>
        <end position="125"/>
    </location>
</feature>
<comment type="caution">
    <text evidence="2">The sequence shown here is derived from an EMBL/GenBank/DDBJ whole genome shotgun (WGS) entry which is preliminary data.</text>
</comment>
<protein>
    <submittedName>
        <fullName evidence="2">Uncharacterized protein</fullName>
    </submittedName>
</protein>
<feature type="compositionally biased region" description="Gly residues" evidence="1">
    <location>
        <begin position="251"/>
        <end position="263"/>
    </location>
</feature>
<name>A0AA40HBL9_CNENI</name>
<reference evidence="2" key="1">
    <citation type="submission" date="2023-06" db="EMBL/GenBank/DDBJ databases">
        <title>Reference genome for the Northern bat (Eptesicus nilssonii), a most northern bat species.</title>
        <authorList>
            <person name="Laine V.N."/>
            <person name="Pulliainen A.T."/>
            <person name="Lilley T.M."/>
        </authorList>
    </citation>
    <scope>NUCLEOTIDE SEQUENCE</scope>
    <source>
        <strain evidence="2">BLF_Eptnil</strain>
        <tissue evidence="2">Kidney</tissue>
    </source>
</reference>
<sequence length="533" mass="56557">MATEVAARAAPTGPHHPQDPALMRPRGVHPPSHPAAPVEGKGLALGRETSPAPERGGPRGGEPPGKAGERSLPCGQPGSGDPEAGDRPEERTVDAQGAGDRSLAGPGVTQSGAPAAPEPPQCPTEWMKGLRPWACPLCTAGRGEAEAGIPAGGTLEPLPCWEAAKDVKEPQCLPEDGVGVQPGSSRAWLDPMEEARLAWTCGPGVPAQGTWGSPPKDRATRSSPELLSPEQKDKPLPREACGPSKSLPHGCPGGWGPGGGTGQPAGHPAAEETVLLLCLLRGFSSSYEDSEEDISSDPERCLDPSAAFLHTLDQQKPRVGLRRGEVAAAGLMGDEPLSLIRGCSRSEEDQSVARKTGVEGSASERAWTFSPPSQRLGDFLARPAGRPSCLGKPSDFILNTQRRWLYPCDLAPGDRELFYFCSPSWSEVLGPQTMFAPHSHFGSRSLDVCLFRKRRVLWMIGRQHVGPVSLAFRGRDGGQAWHPPQRRAGPLGGEAVQDRWKVLPAEGGRRALPRAHSDSKKDMALCSCRPFAF</sequence>
<evidence type="ECO:0000256" key="1">
    <source>
        <dbReference type="SAM" id="MobiDB-lite"/>
    </source>
</evidence>
<keyword evidence="3" id="KW-1185">Reference proteome</keyword>
<dbReference type="Proteomes" id="UP001177744">
    <property type="component" value="Unassembled WGS sequence"/>
</dbReference>
<feature type="region of interest" description="Disordered" evidence="1">
    <location>
        <begin position="201"/>
        <end position="268"/>
    </location>
</feature>
<dbReference type="AlphaFoldDB" id="A0AA40HBL9"/>
<feature type="compositionally biased region" description="Basic and acidic residues" evidence="1">
    <location>
        <begin position="84"/>
        <end position="93"/>
    </location>
</feature>
<dbReference type="EMBL" id="JAULJE010000024">
    <property type="protein sequence ID" value="KAK1328129.1"/>
    <property type="molecule type" value="Genomic_DNA"/>
</dbReference>
<evidence type="ECO:0000313" key="2">
    <source>
        <dbReference type="EMBL" id="KAK1328129.1"/>
    </source>
</evidence>
<proteinExistence type="predicted"/>
<evidence type="ECO:0000313" key="3">
    <source>
        <dbReference type="Proteomes" id="UP001177744"/>
    </source>
</evidence>
<organism evidence="2 3">
    <name type="scientific">Cnephaeus nilssonii</name>
    <name type="common">Northern bat</name>
    <name type="synonym">Eptesicus nilssonii</name>
    <dbReference type="NCBI Taxonomy" id="3371016"/>
    <lineage>
        <taxon>Eukaryota</taxon>
        <taxon>Metazoa</taxon>
        <taxon>Chordata</taxon>
        <taxon>Craniata</taxon>
        <taxon>Vertebrata</taxon>
        <taxon>Euteleostomi</taxon>
        <taxon>Mammalia</taxon>
        <taxon>Eutheria</taxon>
        <taxon>Laurasiatheria</taxon>
        <taxon>Chiroptera</taxon>
        <taxon>Yangochiroptera</taxon>
        <taxon>Vespertilionidae</taxon>
        <taxon>Cnephaeus</taxon>
    </lineage>
</organism>
<accession>A0AA40HBL9</accession>